<proteinExistence type="inferred from homology"/>
<protein>
    <recommendedName>
        <fullName evidence="7">B9 domain-containing protein 1</fullName>
    </recommendedName>
</protein>
<evidence type="ECO:0000256" key="5">
    <source>
        <dbReference type="ARBA" id="ARBA00023273"/>
    </source>
</evidence>
<keyword evidence="2" id="KW-0963">Cytoplasm</keyword>
<evidence type="ECO:0000256" key="1">
    <source>
        <dbReference type="ARBA" id="ARBA00004120"/>
    </source>
</evidence>
<evidence type="ECO:0000256" key="3">
    <source>
        <dbReference type="ARBA" id="ARBA00022794"/>
    </source>
</evidence>
<dbReference type="PANTHER" id="PTHR12968">
    <property type="entry name" value="B9 DOMAIN-CONTAINING"/>
    <property type="match status" value="1"/>
</dbReference>
<keyword evidence="5" id="KW-0966">Cell projection</keyword>
<comment type="caution">
    <text evidence="8">The sequence shown here is derived from an EMBL/GenBank/DDBJ whole genome shotgun (WGS) entry which is preliminary data.</text>
</comment>
<dbReference type="Proteomes" id="UP000494165">
    <property type="component" value="Unassembled WGS sequence"/>
</dbReference>
<dbReference type="EMBL" id="CADEPI010000182">
    <property type="protein sequence ID" value="CAB3379236.1"/>
    <property type="molecule type" value="Genomic_DNA"/>
</dbReference>
<comment type="subcellular location">
    <subcellularLocation>
        <location evidence="1">Cytoplasm</location>
        <location evidence="1">Cytoskeleton</location>
        <location evidence="1">Cilium basal body</location>
    </subcellularLocation>
</comment>
<dbReference type="PANTHER" id="PTHR12968:SF1">
    <property type="entry name" value="B9 DOMAIN-CONTAINING PROTEIN 1"/>
    <property type="match status" value="1"/>
</dbReference>
<evidence type="ECO:0000256" key="7">
    <source>
        <dbReference type="ARBA" id="ARBA00039274"/>
    </source>
</evidence>
<organism evidence="8 9">
    <name type="scientific">Cloeon dipterum</name>
    <dbReference type="NCBI Taxonomy" id="197152"/>
    <lineage>
        <taxon>Eukaryota</taxon>
        <taxon>Metazoa</taxon>
        <taxon>Ecdysozoa</taxon>
        <taxon>Arthropoda</taxon>
        <taxon>Hexapoda</taxon>
        <taxon>Insecta</taxon>
        <taxon>Pterygota</taxon>
        <taxon>Palaeoptera</taxon>
        <taxon>Ephemeroptera</taxon>
        <taxon>Pisciforma</taxon>
        <taxon>Baetidae</taxon>
        <taxon>Cloeon</taxon>
    </lineage>
</organism>
<gene>
    <name evidence="8" type="ORF">CLODIP_2_CD12055</name>
</gene>
<evidence type="ECO:0000256" key="2">
    <source>
        <dbReference type="ARBA" id="ARBA00022490"/>
    </source>
</evidence>
<accession>A0A8S1DDG6</accession>
<dbReference type="GO" id="GO:0036038">
    <property type="term" value="C:MKS complex"/>
    <property type="evidence" value="ECO:0007669"/>
    <property type="project" value="TreeGrafter"/>
</dbReference>
<evidence type="ECO:0000313" key="8">
    <source>
        <dbReference type="EMBL" id="CAB3379236.1"/>
    </source>
</evidence>
<name>A0A8S1DDG6_9INSE</name>
<keyword evidence="9" id="KW-1185">Reference proteome</keyword>
<evidence type="ECO:0000313" key="9">
    <source>
        <dbReference type="Proteomes" id="UP000494165"/>
    </source>
</evidence>
<dbReference type="PROSITE" id="PS51381">
    <property type="entry name" value="C2_B9"/>
    <property type="match status" value="1"/>
</dbReference>
<evidence type="ECO:0000256" key="4">
    <source>
        <dbReference type="ARBA" id="ARBA00023212"/>
    </source>
</evidence>
<sequence length="226" mass="25054">MSKDVSPNNFGRSSAEGASSRQFFVVSISGSVEAAEFPEHDELYCRYFVEFGSDWQIISGVAEGMSQISKKSKCHIDDRQLCVWNLPVELTLKSTNITGWPKIVVSVYGNDSFGNDVVRGYAWSFVPLESTSTTLSMPAFVPASSSKLQEMTAWFTGRRPEFLNPAIVVHGESRELLRTSSHGHVFVKVNTLIKDLSKCGYENCYKQAQSHSLASIVSEMEKFSVG</sequence>
<dbReference type="GO" id="GO:0060271">
    <property type="term" value="P:cilium assembly"/>
    <property type="evidence" value="ECO:0007669"/>
    <property type="project" value="TreeGrafter"/>
</dbReference>
<evidence type="ECO:0000256" key="6">
    <source>
        <dbReference type="ARBA" id="ARBA00038411"/>
    </source>
</evidence>
<dbReference type="Pfam" id="PF07162">
    <property type="entry name" value="B9-C2"/>
    <property type="match status" value="1"/>
</dbReference>
<dbReference type="OrthoDB" id="431939at2759"/>
<keyword evidence="3" id="KW-0970">Cilium biogenesis/degradation</keyword>
<reference evidence="8 9" key="1">
    <citation type="submission" date="2020-04" db="EMBL/GenBank/DDBJ databases">
        <authorList>
            <person name="Alioto T."/>
            <person name="Alioto T."/>
            <person name="Gomez Garrido J."/>
        </authorList>
    </citation>
    <scope>NUCLEOTIDE SEQUENCE [LARGE SCALE GENOMIC DNA]</scope>
</reference>
<dbReference type="AlphaFoldDB" id="A0A8S1DDG6"/>
<comment type="similarity">
    <text evidence="6">Belongs to the B9D family.</text>
</comment>
<dbReference type="InterPro" id="IPR010796">
    <property type="entry name" value="C2_B9-type_dom"/>
</dbReference>
<keyword evidence="4" id="KW-0206">Cytoskeleton</keyword>